<evidence type="ECO:0000313" key="16">
    <source>
        <dbReference type="Proteomes" id="UP000199397"/>
    </source>
</evidence>
<dbReference type="PANTHER" id="PTHR30069:SF53">
    <property type="entry name" value="COLICIN I RECEPTOR-RELATED"/>
    <property type="match status" value="1"/>
</dbReference>
<dbReference type="GO" id="GO:0009279">
    <property type="term" value="C:cell outer membrane"/>
    <property type="evidence" value="ECO:0007669"/>
    <property type="project" value="UniProtKB-SubCell"/>
</dbReference>
<dbReference type="SUPFAM" id="SSF56935">
    <property type="entry name" value="Porins"/>
    <property type="match status" value="1"/>
</dbReference>
<keyword evidence="5 12" id="KW-0732">Signal</keyword>
<sequence>MKLSPLAAQFGTVTFCLLASPLVLAEDATTLDEIIVTADRKARTVDATLAPVSIITRADIEKYQASSIPDVLRHVPGINLSNSGGVGKATSVFIRGTNSSHVLVLIDGVKVGSATTGSVAFEDLPLDQVERIEVVRGPRSSLYGSEAIGGVIQIFTRKGGKGFQPEASLSAGSHNTQKANMNLAGGDATTWYNLNAGTEKTDGIDVTANHQEPDADGYDRDSLSLRAGHRFADDTTLEVSALRAAGENHFDSSFNNETHFTQQTLSGKLQHRVNDNTLLTAQIGQARDDADNYLNGTPLAAFRTYNTQRDTASLQANVDVGSRGAITLGLDQQRDTVESDSAYDRTSRDNTGLFASYQTDMGANRLEVSARHDDNEQFGTHNSGGIAVGRDLRNGMRVTAAYGTAFKAPTFNDLYYPFSGDASLQPEESQNAELGVAGKLAGGKTTWSANAFSNSIDNLISYRPPTYQVSQTDKARIQGLELSTGTQLAGWDIAANVTLQNPENRSGTDAGKTLIYRPKQLASVDIDRALGKFRVGATVRGESQRYTDDANTESAKLSGYGTLDLRADYRLAKDWTIGAKLGNVLDKDYQTNSGYNQDGVNGLVTVKYAPK</sequence>
<feature type="signal peptide" evidence="12">
    <location>
        <begin position="1"/>
        <end position="25"/>
    </location>
</feature>
<dbReference type="EMBL" id="FNQP01000003">
    <property type="protein sequence ID" value="SDZ93904.1"/>
    <property type="molecule type" value="Genomic_DNA"/>
</dbReference>
<evidence type="ECO:0000256" key="7">
    <source>
        <dbReference type="ARBA" id="ARBA00023077"/>
    </source>
</evidence>
<feature type="domain" description="TonB-dependent receptor-like beta-barrel" evidence="13">
    <location>
        <begin position="179"/>
        <end position="583"/>
    </location>
</feature>
<keyword evidence="7 11" id="KW-0798">TonB box</keyword>
<dbReference type="PANTHER" id="PTHR30069">
    <property type="entry name" value="TONB-DEPENDENT OUTER MEMBRANE RECEPTOR"/>
    <property type="match status" value="1"/>
</dbReference>
<evidence type="ECO:0000256" key="9">
    <source>
        <dbReference type="ARBA" id="ARBA00023237"/>
    </source>
</evidence>
<evidence type="ECO:0000256" key="12">
    <source>
        <dbReference type="SAM" id="SignalP"/>
    </source>
</evidence>
<dbReference type="AlphaFoldDB" id="A0A1H3X5G3"/>
<dbReference type="CDD" id="cd01347">
    <property type="entry name" value="ligand_gated_channel"/>
    <property type="match status" value="1"/>
</dbReference>
<dbReference type="InterPro" id="IPR037066">
    <property type="entry name" value="Plug_dom_sf"/>
</dbReference>
<reference evidence="15 16" key="1">
    <citation type="submission" date="2016-10" db="EMBL/GenBank/DDBJ databases">
        <authorList>
            <person name="de Groot N.N."/>
        </authorList>
    </citation>
    <scope>NUCLEOTIDE SEQUENCE [LARGE SCALE GENOMIC DNA]</scope>
    <source>
        <strain evidence="15 16">DSM 21228</strain>
    </source>
</reference>
<proteinExistence type="inferred from homology"/>
<dbReference type="InterPro" id="IPR012910">
    <property type="entry name" value="Plug_dom"/>
</dbReference>
<name>A0A1H3X5G3_9GAMM</name>
<dbReference type="RefSeq" id="WP_093065213.1">
    <property type="nucleotide sequence ID" value="NZ_FNQP01000003.1"/>
</dbReference>
<dbReference type="Pfam" id="PF07715">
    <property type="entry name" value="Plug"/>
    <property type="match status" value="1"/>
</dbReference>
<accession>A0A1H3X5G3</accession>
<evidence type="ECO:0000256" key="1">
    <source>
        <dbReference type="ARBA" id="ARBA00004571"/>
    </source>
</evidence>
<keyword evidence="8 10" id="KW-0472">Membrane</keyword>
<evidence type="ECO:0000313" key="15">
    <source>
        <dbReference type="EMBL" id="SDZ93904.1"/>
    </source>
</evidence>
<dbReference type="InterPro" id="IPR000531">
    <property type="entry name" value="Beta-barrel_TonB"/>
</dbReference>
<evidence type="ECO:0000259" key="13">
    <source>
        <dbReference type="Pfam" id="PF00593"/>
    </source>
</evidence>
<evidence type="ECO:0000256" key="10">
    <source>
        <dbReference type="PROSITE-ProRule" id="PRU01360"/>
    </source>
</evidence>
<evidence type="ECO:0000256" key="6">
    <source>
        <dbReference type="ARBA" id="ARBA00023065"/>
    </source>
</evidence>
<comment type="similarity">
    <text evidence="10 11">Belongs to the TonB-dependent receptor family.</text>
</comment>
<dbReference type="Pfam" id="PF00593">
    <property type="entry name" value="TonB_dep_Rec_b-barrel"/>
    <property type="match status" value="1"/>
</dbReference>
<comment type="subcellular location">
    <subcellularLocation>
        <location evidence="1 10">Cell outer membrane</location>
        <topology evidence="1 10">Multi-pass membrane protein</topology>
    </subcellularLocation>
</comment>
<dbReference type="Proteomes" id="UP000199397">
    <property type="component" value="Unassembled WGS sequence"/>
</dbReference>
<dbReference type="InterPro" id="IPR036942">
    <property type="entry name" value="Beta-barrel_TonB_sf"/>
</dbReference>
<keyword evidence="2 10" id="KW-0813">Transport</keyword>
<evidence type="ECO:0000256" key="5">
    <source>
        <dbReference type="ARBA" id="ARBA00022729"/>
    </source>
</evidence>
<dbReference type="OrthoDB" id="9764669at2"/>
<dbReference type="GO" id="GO:0015889">
    <property type="term" value="P:cobalamin transport"/>
    <property type="evidence" value="ECO:0007669"/>
    <property type="project" value="TreeGrafter"/>
</dbReference>
<dbReference type="PROSITE" id="PS52016">
    <property type="entry name" value="TONB_DEPENDENT_REC_3"/>
    <property type="match status" value="1"/>
</dbReference>
<evidence type="ECO:0000256" key="2">
    <source>
        <dbReference type="ARBA" id="ARBA00022448"/>
    </source>
</evidence>
<feature type="chain" id="PRO_5011656358" evidence="12">
    <location>
        <begin position="26"/>
        <end position="611"/>
    </location>
</feature>
<protein>
    <submittedName>
        <fullName evidence="15">Vitamin B12 transporter</fullName>
    </submittedName>
</protein>
<gene>
    <name evidence="15" type="ORF">SAMN05660964_00570</name>
</gene>
<organism evidence="15 16">
    <name type="scientific">Thiothrix caldifontis</name>
    <dbReference type="NCBI Taxonomy" id="525918"/>
    <lineage>
        <taxon>Bacteria</taxon>
        <taxon>Pseudomonadati</taxon>
        <taxon>Pseudomonadota</taxon>
        <taxon>Gammaproteobacteria</taxon>
        <taxon>Thiotrichales</taxon>
        <taxon>Thiotrichaceae</taxon>
        <taxon>Thiothrix</taxon>
    </lineage>
</organism>
<evidence type="ECO:0000256" key="8">
    <source>
        <dbReference type="ARBA" id="ARBA00023136"/>
    </source>
</evidence>
<keyword evidence="9 10" id="KW-0998">Cell outer membrane</keyword>
<dbReference type="InterPro" id="IPR039426">
    <property type="entry name" value="TonB-dep_rcpt-like"/>
</dbReference>
<keyword evidence="16" id="KW-1185">Reference proteome</keyword>
<keyword evidence="3 10" id="KW-1134">Transmembrane beta strand</keyword>
<dbReference type="GO" id="GO:0006811">
    <property type="term" value="P:monoatomic ion transport"/>
    <property type="evidence" value="ECO:0007669"/>
    <property type="project" value="UniProtKB-KW"/>
</dbReference>
<evidence type="ECO:0000256" key="11">
    <source>
        <dbReference type="RuleBase" id="RU003357"/>
    </source>
</evidence>
<evidence type="ECO:0000259" key="14">
    <source>
        <dbReference type="Pfam" id="PF07715"/>
    </source>
</evidence>
<feature type="domain" description="TonB-dependent receptor plug" evidence="14">
    <location>
        <begin position="47"/>
        <end position="151"/>
    </location>
</feature>
<keyword evidence="6" id="KW-0406">Ion transport</keyword>
<keyword evidence="4 10" id="KW-0812">Transmembrane</keyword>
<evidence type="ECO:0000256" key="3">
    <source>
        <dbReference type="ARBA" id="ARBA00022452"/>
    </source>
</evidence>
<dbReference type="Gene3D" id="2.170.130.10">
    <property type="entry name" value="TonB-dependent receptor, plug domain"/>
    <property type="match status" value="1"/>
</dbReference>
<dbReference type="Gene3D" id="2.40.170.20">
    <property type="entry name" value="TonB-dependent receptor, beta-barrel domain"/>
    <property type="match status" value="1"/>
</dbReference>
<dbReference type="STRING" id="525918.SAMN05660964_00570"/>
<evidence type="ECO:0000256" key="4">
    <source>
        <dbReference type="ARBA" id="ARBA00022692"/>
    </source>
</evidence>